<evidence type="ECO:0008006" key="4">
    <source>
        <dbReference type="Google" id="ProtNLM"/>
    </source>
</evidence>
<name>A0AAV3NM79_LITER</name>
<keyword evidence="3" id="KW-1185">Reference proteome</keyword>
<gene>
    <name evidence="2" type="ORF">LIER_00481</name>
</gene>
<comment type="caution">
    <text evidence="2">The sequence shown here is derived from an EMBL/GenBank/DDBJ whole genome shotgun (WGS) entry which is preliminary data.</text>
</comment>
<feature type="region of interest" description="Disordered" evidence="1">
    <location>
        <begin position="50"/>
        <end position="76"/>
    </location>
</feature>
<proteinExistence type="predicted"/>
<dbReference type="AlphaFoldDB" id="A0AAV3NM79"/>
<organism evidence="2 3">
    <name type="scientific">Lithospermum erythrorhizon</name>
    <name type="common">Purple gromwell</name>
    <name type="synonym">Lithospermum officinale var. erythrorhizon</name>
    <dbReference type="NCBI Taxonomy" id="34254"/>
    <lineage>
        <taxon>Eukaryota</taxon>
        <taxon>Viridiplantae</taxon>
        <taxon>Streptophyta</taxon>
        <taxon>Embryophyta</taxon>
        <taxon>Tracheophyta</taxon>
        <taxon>Spermatophyta</taxon>
        <taxon>Magnoliopsida</taxon>
        <taxon>eudicotyledons</taxon>
        <taxon>Gunneridae</taxon>
        <taxon>Pentapetalae</taxon>
        <taxon>asterids</taxon>
        <taxon>lamiids</taxon>
        <taxon>Boraginales</taxon>
        <taxon>Boraginaceae</taxon>
        <taxon>Boraginoideae</taxon>
        <taxon>Lithospermeae</taxon>
        <taxon>Lithospermum</taxon>
    </lineage>
</organism>
<accession>A0AAV3NM79</accession>
<dbReference type="PANTHER" id="PTHR33437:SF2">
    <property type="entry name" value="OS06G0361200 PROTEIN"/>
    <property type="match status" value="1"/>
</dbReference>
<dbReference type="EMBL" id="BAABME010000037">
    <property type="protein sequence ID" value="GAA0138807.1"/>
    <property type="molecule type" value="Genomic_DNA"/>
</dbReference>
<sequence length="228" mass="26368">MKWDLQYILQGILQKPFEELSTRAHDMELTIAANKGKGVSTAEVTPYKAKYEAKRPREASKTEKKDAHNTTSKSTKFSFKTKRTEGGLNFGDSKRLTLKEMQAKKYPFFESDIPGMFEELLKENLIELLEPNCPEEANRSIEPNYYKYHRVLGHPIEKCFVFKEKVIDLARQGAILLEEDKVSTNHITLTILKKAEAKVPDDLWKSKLELWMKWGDNPSDSRNEDIEP</sequence>
<dbReference type="Proteomes" id="UP001454036">
    <property type="component" value="Unassembled WGS sequence"/>
</dbReference>
<evidence type="ECO:0000313" key="3">
    <source>
        <dbReference type="Proteomes" id="UP001454036"/>
    </source>
</evidence>
<protein>
    <recommendedName>
        <fullName evidence="4">Retrotransposon gag protein</fullName>
    </recommendedName>
</protein>
<evidence type="ECO:0000313" key="2">
    <source>
        <dbReference type="EMBL" id="GAA0138807.1"/>
    </source>
</evidence>
<feature type="compositionally biased region" description="Basic and acidic residues" evidence="1">
    <location>
        <begin position="50"/>
        <end position="68"/>
    </location>
</feature>
<evidence type="ECO:0000256" key="1">
    <source>
        <dbReference type="SAM" id="MobiDB-lite"/>
    </source>
</evidence>
<dbReference type="PANTHER" id="PTHR33437">
    <property type="entry name" value="OS06G0361200 PROTEIN"/>
    <property type="match status" value="1"/>
</dbReference>
<reference evidence="2 3" key="1">
    <citation type="submission" date="2024-01" db="EMBL/GenBank/DDBJ databases">
        <title>The complete chloroplast genome sequence of Lithospermum erythrorhizon: insights into the phylogenetic relationship among Boraginaceae species and the maternal lineages of purple gromwells.</title>
        <authorList>
            <person name="Okada T."/>
            <person name="Watanabe K."/>
        </authorList>
    </citation>
    <scope>NUCLEOTIDE SEQUENCE [LARGE SCALE GENOMIC DNA]</scope>
</reference>